<evidence type="ECO:0008006" key="3">
    <source>
        <dbReference type="Google" id="ProtNLM"/>
    </source>
</evidence>
<comment type="caution">
    <text evidence="1">The sequence shown here is derived from an EMBL/GenBank/DDBJ whole genome shotgun (WGS) entry which is preliminary data.</text>
</comment>
<evidence type="ECO:0000313" key="1">
    <source>
        <dbReference type="EMBL" id="PVZ71609.1"/>
    </source>
</evidence>
<evidence type="ECO:0000313" key="2">
    <source>
        <dbReference type="Proteomes" id="UP000244906"/>
    </source>
</evidence>
<organism evidence="1 2">
    <name type="scientific">Pelagibaculum spongiae</name>
    <dbReference type="NCBI Taxonomy" id="2080658"/>
    <lineage>
        <taxon>Bacteria</taxon>
        <taxon>Pseudomonadati</taxon>
        <taxon>Pseudomonadota</taxon>
        <taxon>Gammaproteobacteria</taxon>
        <taxon>Oceanospirillales</taxon>
        <taxon>Pelagibaculum</taxon>
    </lineage>
</organism>
<dbReference type="AlphaFoldDB" id="A0A2V1GYU3"/>
<dbReference type="Proteomes" id="UP000244906">
    <property type="component" value="Unassembled WGS sequence"/>
</dbReference>
<accession>A0A2V1GYU3</accession>
<protein>
    <recommendedName>
        <fullName evidence="3">Tle cognate immunity protein 4 C-terminal domain-containing protein</fullName>
    </recommendedName>
</protein>
<dbReference type="EMBL" id="QDDL01000001">
    <property type="protein sequence ID" value="PVZ71609.1"/>
    <property type="molecule type" value="Genomic_DNA"/>
</dbReference>
<dbReference type="PROSITE" id="PS51257">
    <property type="entry name" value="PROKAR_LIPOPROTEIN"/>
    <property type="match status" value="1"/>
</dbReference>
<name>A0A2V1GYU3_9GAMM</name>
<reference evidence="1 2" key="1">
    <citation type="submission" date="2018-04" db="EMBL/GenBank/DDBJ databases">
        <title>Thalassorhabdus spongiae gen. nov., sp. nov., isolated from a marine sponge in South-West Iceland.</title>
        <authorList>
            <person name="Knobloch S."/>
            <person name="Daussin A."/>
            <person name="Johannsson R."/>
            <person name="Marteinsson V.T."/>
        </authorList>
    </citation>
    <scope>NUCLEOTIDE SEQUENCE [LARGE SCALE GENOMIC DNA]</scope>
    <source>
        <strain evidence="1 2">Hp12</strain>
    </source>
</reference>
<proteinExistence type="predicted"/>
<sequence>MSGGGMRIILALLFVCFLQGCAGSMDEQIDEDLGLDFTNVCLGRYQMDLIDTLKMSSLMYGNRSVSFYLDSNLTESLTFDGRERFDKWSKSIQKESRRKYRAYPLSDDVRVIESETFFENKYGDEGEKFLLKGFLLKDFSSLNRAVYARLALSGTEGNFLASDSEYRNKFKKLLHPAKDDLDRLLHLPWPHNQLGVCLTSDFTLNVAKAGGEKHYRTVWWNGKNDRFEINVNVMKNKEELSENYGTAQKLLGLFASKSLDLAGRSGRLFLSDARYAKDGLEFRWVTTDAKIGSTARPYIELEGTVDMANYPKFKQVGMDARDIIVIMLKTFRVRENGLIGTS</sequence>
<gene>
    <name evidence="1" type="ORF">DC094_00795</name>
</gene>
<keyword evidence="2" id="KW-1185">Reference proteome</keyword>